<organism evidence="1 2">
    <name type="scientific">Streptomyces fuscichromogenes</name>
    <dbReference type="NCBI Taxonomy" id="1324013"/>
    <lineage>
        <taxon>Bacteria</taxon>
        <taxon>Bacillati</taxon>
        <taxon>Actinomycetota</taxon>
        <taxon>Actinomycetes</taxon>
        <taxon>Kitasatosporales</taxon>
        <taxon>Streptomycetaceae</taxon>
        <taxon>Streptomyces</taxon>
    </lineage>
</organism>
<dbReference type="InterPro" id="IPR027417">
    <property type="entry name" value="P-loop_NTPase"/>
</dbReference>
<dbReference type="AlphaFoldDB" id="A0A917XJH7"/>
<name>A0A917XJH7_9ACTN</name>
<proteinExistence type="predicted"/>
<keyword evidence="2" id="KW-1185">Reference proteome</keyword>
<dbReference type="EMBL" id="BMML01000021">
    <property type="protein sequence ID" value="GGN33000.1"/>
    <property type="molecule type" value="Genomic_DNA"/>
</dbReference>
<reference evidence="1" key="2">
    <citation type="submission" date="2020-09" db="EMBL/GenBank/DDBJ databases">
        <authorList>
            <person name="Sun Q."/>
            <person name="Zhou Y."/>
        </authorList>
    </citation>
    <scope>NUCLEOTIDE SEQUENCE</scope>
    <source>
        <strain evidence="1">CGMCC 4.7110</strain>
    </source>
</reference>
<dbReference type="Proteomes" id="UP000653411">
    <property type="component" value="Unassembled WGS sequence"/>
</dbReference>
<accession>A0A917XJH7</accession>
<evidence type="ECO:0000313" key="1">
    <source>
        <dbReference type="EMBL" id="GGN33000.1"/>
    </source>
</evidence>
<sequence length="1270" mass="144647">MGETYPYEQLDGRRFQRLAQSLITIERPRTQCLPIAGPDGGRDAVGLEFDVTGKLSDVVIYQVKYREQSPMGTPSTNDLYDWLIGHLGTERKKLAKLKDRGAREFVFITNVPASGHLDVGLRDRVQQWVTQNIPLPAFIWWREDLDARLDRNPALVFRFMLFRGPDSVHAYLARILDKSPSRDEPDSSGIEYSTRNPAVSTLLLYLARQYEEESTLRFKQAHLDAPLIDSFVDVQFELNGKIFREHPEMRISYWRLAEEITRRHGSEPEEESGYLPSVSNSSMELPGAASALLIDQDIISLDRVVIEAGPGQGKSTLIQFIGQIHRARILDRTEDLDRLPSHLTQSALRLPIRVELRHLGKWLQGISPWSREEKITHHAGVPSLHGYVASHVQYVTGMRFTSEDLVAIASRTPMLLLLDGLDEVADTSLRETVVTTVESFIRDMNSLGAQVQVVATSRPSSLARAPIFARNDFLYCQLTDLSIELTEKYTNSWVKRRSLPDDQASELKRVLGGCLNQPHISELARTPMQLAILLWLVHTRGWNLPDKRTALYEEYVRTVFDREADKSPTVRQYRDLLLEMHGYLGWFLHARSEDGAQGTGAGDIGTADLKRTIWEYLEGKQDSSESVPSETVSKVFEGIRRVFILVDRIQGKHEFQVQPLREFFAARHLYKTAPYHSNAVEVTGSRPERLEALIRSPYWLNVARFFCGWYDVGELADLVQRIEDLREDEQYRYSLHVCLLVAYLLRDYVPAASPRATRKLAGFLTDPLSVRQLLDDQYTQRHQGADAGELIPRDSGLPVLLEGVKARYVLPLPDEIVYELARLIRNIPEIERWNWWLGGVPEDEGGREVWLRRGVIGFCFDGAPVENLLPIFSEEADTLRWIRCVEAGRLDVALVGSRMPHFVDALMRGYSPLGRSRGRFMKFLDYFTHAILLSTVTSPLSGETFDEPQRVAPDFQGSATAIGELERLYELEYALKDLPKTPAGLSKRADIIGELYNEPWVAWRIAMFAAPFNRSSDVSRDEGSLSRRAVYMWNHRKDPRYWNDCLNELDHPGRRMAVMAGLLAWAPADVLTGVLEATPGVCQNIASWEFSQTRRFVQAVASQEFSHNIHKRVRIVVKDVHSLSNIPSSCLLSVLEFRMGVSAKWELDACLEAEVMCEVHCEFTAGYVVSRAMKRLSRRSGRDESHHIIRQYFPLARSEAVGMRDLSSTIFAALRSRMTIDEAELILQNPGLYPVDFLTLAELKLENSRKVGDFSMLKLASERLWFNQEF</sequence>
<evidence type="ECO:0000313" key="2">
    <source>
        <dbReference type="Proteomes" id="UP000653411"/>
    </source>
</evidence>
<comment type="caution">
    <text evidence="1">The sequence shown here is derived from an EMBL/GenBank/DDBJ whole genome shotgun (WGS) entry which is preliminary data.</text>
</comment>
<reference evidence="1" key="1">
    <citation type="journal article" date="2014" name="Int. J. Syst. Evol. Microbiol.">
        <title>Complete genome sequence of Corynebacterium casei LMG S-19264T (=DSM 44701T), isolated from a smear-ripened cheese.</title>
        <authorList>
            <consortium name="US DOE Joint Genome Institute (JGI-PGF)"/>
            <person name="Walter F."/>
            <person name="Albersmeier A."/>
            <person name="Kalinowski J."/>
            <person name="Ruckert C."/>
        </authorList>
    </citation>
    <scope>NUCLEOTIDE SEQUENCE</scope>
    <source>
        <strain evidence="1">CGMCC 4.7110</strain>
    </source>
</reference>
<protein>
    <recommendedName>
        <fullName evidence="3">NACHT domain-containing protein</fullName>
    </recommendedName>
</protein>
<evidence type="ECO:0008006" key="3">
    <source>
        <dbReference type="Google" id="ProtNLM"/>
    </source>
</evidence>
<dbReference type="Gene3D" id="3.40.50.300">
    <property type="entry name" value="P-loop containing nucleotide triphosphate hydrolases"/>
    <property type="match status" value="1"/>
</dbReference>
<gene>
    <name evidence="1" type="ORF">GCM10011578_072350</name>
</gene>
<dbReference type="RefSeq" id="WP_189267109.1">
    <property type="nucleotide sequence ID" value="NZ_BMML01000021.1"/>
</dbReference>